<gene>
    <name evidence="2" type="ORF">AUF17_13445</name>
</gene>
<dbReference type="AlphaFoldDB" id="A0A553SDG1"/>
<proteinExistence type="predicted"/>
<evidence type="ECO:0000313" key="2">
    <source>
        <dbReference type="EMBL" id="TRZ35017.1"/>
    </source>
</evidence>
<feature type="compositionally biased region" description="Basic and acidic residues" evidence="1">
    <location>
        <begin position="235"/>
        <end position="270"/>
    </location>
</feature>
<reference evidence="2 3" key="1">
    <citation type="submission" date="2017-10" db="EMBL/GenBank/DDBJ databases">
        <title>FDA dAtabase for Regulatory Grade micrObial Sequences (FDA-ARGOS): Supporting development and validation of Infectious Disease Dx tests.</title>
        <authorList>
            <person name="Campos J."/>
            <person name="Goldberg B."/>
            <person name="Tallon L.J."/>
            <person name="Sadzewicz L."/>
            <person name="Sengamalay N."/>
            <person name="Ott S."/>
            <person name="Godinez A."/>
            <person name="Nagaraj S."/>
            <person name="Vyas G."/>
            <person name="Aluvathingal J."/>
            <person name="Nadendla S."/>
            <person name="Geyer C."/>
            <person name="Nandy P."/>
            <person name="Hobson J."/>
            <person name="Sichtig H."/>
        </authorList>
    </citation>
    <scope>NUCLEOTIDE SEQUENCE [LARGE SCALE GENOMIC DNA]</scope>
    <source>
        <strain evidence="2 3">FDAARGOS_185</strain>
    </source>
</reference>
<evidence type="ECO:0000313" key="3">
    <source>
        <dbReference type="Proteomes" id="UP000316316"/>
    </source>
</evidence>
<accession>A0A553SDG1</accession>
<sequence>MQTQRLGSRQLFNMLRNNLEKRIIKFYNETRDASAVVEYAVAVLVRHCISSDDFSFICRELIRELFLTATPNHTLRRFSVFFENYFTPNEWKTVIARLYRHKKEYRSVTEEARLYKEYLKEKDTTRTDELANHQFVIRSVFKGANGRKHTWTLKNGHPTKTREELAGAVKILTLLSIFETSGVRKFTEFVDIYRDAWIADFPCEEDQKEPVEKNKTEKKASHKEDKKQKKVTPIENHKETKKVPVKELSDVELVKESVSNKRAPKNERPKQSALDTLTKKAKTLEQSQPANKSNRSGVGNVMSDKIDIGKIEEQIKAEQSNMGFRKRVAQFLGRGS</sequence>
<name>A0A553SDG1_ENTAV</name>
<dbReference type="GeneID" id="69569822"/>
<dbReference type="RefSeq" id="WP_049220237.1">
    <property type="nucleotide sequence ID" value="NZ_CABGUH010000001.1"/>
</dbReference>
<organism evidence="2 3">
    <name type="scientific">Enterococcus avium</name>
    <name type="common">Streptococcus avium</name>
    <dbReference type="NCBI Taxonomy" id="33945"/>
    <lineage>
        <taxon>Bacteria</taxon>
        <taxon>Bacillati</taxon>
        <taxon>Bacillota</taxon>
        <taxon>Bacilli</taxon>
        <taxon>Lactobacillales</taxon>
        <taxon>Enterococcaceae</taxon>
        <taxon>Enterococcus</taxon>
    </lineage>
</organism>
<evidence type="ECO:0000256" key="1">
    <source>
        <dbReference type="SAM" id="MobiDB-lite"/>
    </source>
</evidence>
<dbReference type="EMBL" id="PDXQ01000001">
    <property type="protein sequence ID" value="TRZ35017.1"/>
    <property type="molecule type" value="Genomic_DNA"/>
</dbReference>
<feature type="compositionally biased region" description="Basic and acidic residues" evidence="1">
    <location>
        <begin position="208"/>
        <end position="227"/>
    </location>
</feature>
<comment type="caution">
    <text evidence="2">The sequence shown here is derived from an EMBL/GenBank/DDBJ whole genome shotgun (WGS) entry which is preliminary data.</text>
</comment>
<dbReference type="Proteomes" id="UP000316316">
    <property type="component" value="Unassembled WGS sequence"/>
</dbReference>
<feature type="compositionally biased region" description="Polar residues" evidence="1">
    <location>
        <begin position="284"/>
        <end position="297"/>
    </location>
</feature>
<feature type="region of interest" description="Disordered" evidence="1">
    <location>
        <begin position="206"/>
        <end position="303"/>
    </location>
</feature>
<protein>
    <submittedName>
        <fullName evidence="2">Uncharacterized protein</fullName>
    </submittedName>
</protein>